<dbReference type="InterPro" id="IPR004843">
    <property type="entry name" value="Calcineurin-like_PHP"/>
</dbReference>
<proteinExistence type="predicted"/>
<gene>
    <name evidence="2" type="ORF">ET33_35830</name>
</gene>
<evidence type="ECO:0000313" key="3">
    <source>
        <dbReference type="Proteomes" id="UP000028123"/>
    </source>
</evidence>
<dbReference type="GO" id="GO:0016787">
    <property type="term" value="F:hydrolase activity"/>
    <property type="evidence" value="ECO:0007669"/>
    <property type="project" value="InterPro"/>
</dbReference>
<dbReference type="AlphaFoldDB" id="A0A081P5I9"/>
<feature type="domain" description="Calcineurin-like phosphoesterase" evidence="1">
    <location>
        <begin position="52"/>
        <end position="243"/>
    </location>
</feature>
<evidence type="ECO:0000259" key="1">
    <source>
        <dbReference type="Pfam" id="PF00149"/>
    </source>
</evidence>
<dbReference type="InterPro" id="IPR029052">
    <property type="entry name" value="Metallo-depent_PP-like"/>
</dbReference>
<organism evidence="2 3">
    <name type="scientific">Paenibacillus tyrfis</name>
    <dbReference type="NCBI Taxonomy" id="1501230"/>
    <lineage>
        <taxon>Bacteria</taxon>
        <taxon>Bacillati</taxon>
        <taxon>Bacillota</taxon>
        <taxon>Bacilli</taxon>
        <taxon>Bacillales</taxon>
        <taxon>Paenibacillaceae</taxon>
        <taxon>Paenibacillus</taxon>
    </lineage>
</organism>
<dbReference type="CDD" id="cd00838">
    <property type="entry name" value="MPP_superfamily"/>
    <property type="match status" value="1"/>
</dbReference>
<evidence type="ECO:0000313" key="2">
    <source>
        <dbReference type="EMBL" id="KEQ25962.1"/>
    </source>
</evidence>
<accession>A0A081P5I9</accession>
<dbReference type="Gene3D" id="3.60.21.10">
    <property type="match status" value="1"/>
</dbReference>
<dbReference type="Proteomes" id="UP000028123">
    <property type="component" value="Unassembled WGS sequence"/>
</dbReference>
<dbReference type="eggNOG" id="COG1408">
    <property type="taxonomic scope" value="Bacteria"/>
</dbReference>
<comment type="caution">
    <text evidence="2">The sequence shown here is derived from an EMBL/GenBank/DDBJ whole genome shotgun (WGS) entry which is preliminary data.</text>
</comment>
<dbReference type="Pfam" id="PF00149">
    <property type="entry name" value="Metallophos"/>
    <property type="match status" value="1"/>
</dbReference>
<protein>
    <recommendedName>
        <fullName evidence="1">Calcineurin-like phosphoesterase domain-containing protein</fullName>
    </recommendedName>
</protein>
<keyword evidence="3" id="KW-1185">Reference proteome</keyword>
<sequence>MIMIMRIESLGAEPVEWFAYRTATGSGGIEEAQLPVYVGRMSTLPSSVDALIVTSDLQGMMRTTDGNDVMLGEGLPDYLSLLIGIERSDLAPDRVGVLLCGDLYGDLQRGGSGDPSGVWLKFGETFRWVVGVAGNHDLMDDAKKRQLSGRSNICPIDRPGIVEFGGAAWGGLGGVIGRPDKPNRMTEADYLQALRKLLNKQPHAMLLHQSPDVPERGCAGSPEIRAVLESGPEALVFCGHSHWDDPLACLPGGTQVLNVDAKVCIFIR</sequence>
<name>A0A081P5I9_9BACL</name>
<dbReference type="SUPFAM" id="SSF56300">
    <property type="entry name" value="Metallo-dependent phosphatases"/>
    <property type="match status" value="1"/>
</dbReference>
<dbReference type="EMBL" id="JNVM01000008">
    <property type="protein sequence ID" value="KEQ25962.1"/>
    <property type="molecule type" value="Genomic_DNA"/>
</dbReference>
<reference evidence="2 3" key="1">
    <citation type="submission" date="2014-06" db="EMBL/GenBank/DDBJ databases">
        <title>Draft genome sequence of Paenibacillus sp. MSt1.</title>
        <authorList>
            <person name="Aw Y.K."/>
            <person name="Ong K.S."/>
            <person name="Gan H.M."/>
            <person name="Lee S.M."/>
        </authorList>
    </citation>
    <scope>NUCLEOTIDE SEQUENCE [LARGE SCALE GENOMIC DNA]</scope>
    <source>
        <strain evidence="2 3">MSt1</strain>
    </source>
</reference>